<dbReference type="Pfam" id="PF14054">
    <property type="entry name" value="DUF4249"/>
    <property type="match status" value="1"/>
</dbReference>
<dbReference type="InterPro" id="IPR025345">
    <property type="entry name" value="DUF4249"/>
</dbReference>
<dbReference type="EMBL" id="BMXF01000001">
    <property type="protein sequence ID" value="GHB53828.1"/>
    <property type="molecule type" value="Genomic_DNA"/>
</dbReference>
<reference evidence="1 2" key="1">
    <citation type="journal article" date="2014" name="Int. J. Syst. Evol. Microbiol.">
        <title>Complete genome sequence of Corynebacterium casei LMG S-19264T (=DSM 44701T), isolated from a smear-ripened cheese.</title>
        <authorList>
            <consortium name="US DOE Joint Genome Institute (JGI-PGF)"/>
            <person name="Walter F."/>
            <person name="Albersmeier A."/>
            <person name="Kalinowski J."/>
            <person name="Ruckert C."/>
        </authorList>
    </citation>
    <scope>NUCLEOTIDE SEQUENCE [LARGE SCALE GENOMIC DNA]</scope>
    <source>
        <strain evidence="1 2">KCTC 12866</strain>
    </source>
</reference>
<dbReference type="PROSITE" id="PS51257">
    <property type="entry name" value="PROKAR_LIPOPROTEIN"/>
    <property type="match status" value="1"/>
</dbReference>
<dbReference type="AlphaFoldDB" id="A0A8J3G786"/>
<proteinExistence type="predicted"/>
<evidence type="ECO:0000313" key="1">
    <source>
        <dbReference type="EMBL" id="GHB53828.1"/>
    </source>
</evidence>
<evidence type="ECO:0008006" key="3">
    <source>
        <dbReference type="Google" id="ProtNLM"/>
    </source>
</evidence>
<dbReference type="Proteomes" id="UP000598271">
    <property type="component" value="Unassembled WGS sequence"/>
</dbReference>
<keyword evidence="2" id="KW-1185">Reference proteome</keyword>
<organism evidence="1 2">
    <name type="scientific">Persicitalea jodogahamensis</name>
    <dbReference type="NCBI Taxonomy" id="402147"/>
    <lineage>
        <taxon>Bacteria</taxon>
        <taxon>Pseudomonadati</taxon>
        <taxon>Bacteroidota</taxon>
        <taxon>Cytophagia</taxon>
        <taxon>Cytophagales</taxon>
        <taxon>Spirosomataceae</taxon>
        <taxon>Persicitalea</taxon>
    </lineage>
</organism>
<accession>A0A8J3G786</accession>
<comment type="caution">
    <text evidence="1">The sequence shown here is derived from an EMBL/GenBank/DDBJ whole genome shotgun (WGS) entry which is preliminary data.</text>
</comment>
<dbReference type="RefSeq" id="WP_189562625.1">
    <property type="nucleotide sequence ID" value="NZ_BMXF01000001.1"/>
</dbReference>
<name>A0A8J3G786_9BACT</name>
<gene>
    <name evidence="1" type="ORF">GCM10007390_03410</name>
</gene>
<sequence length="305" mass="33013">MKKSTLHILLGLLTAAYSLTSCEDAINIKTETGPTELVVDGWITNKPGPQTVRLTLSAAYFDNSPARPALGAEVTVIDDKGTVYAFTDANGKGIYTWAPKSDTVALGRVGGKYALQIRYDGEEYAATNEIKRVPKIDSLAYEEESFPINPPEGPKDGYLAQFYARDFVGLNDTYWIRPLKGGKPYGTDPGNISLVYDASFSPGSPSDGLVFIQPLRQSINVNQLFSAGDTVGVELHSITLESYYFLFQVRQETTNGGIFAVPPANIPTNISNKNANGKKALGFFGASAVSRAETVIDPKKARPKE</sequence>
<evidence type="ECO:0000313" key="2">
    <source>
        <dbReference type="Proteomes" id="UP000598271"/>
    </source>
</evidence>
<protein>
    <recommendedName>
        <fullName evidence="3">DUF4249 domain-containing protein</fullName>
    </recommendedName>
</protein>